<dbReference type="SMART" id="SM00448">
    <property type="entry name" value="REC"/>
    <property type="match status" value="1"/>
</dbReference>
<keyword evidence="3" id="KW-0805">Transcription regulation</keyword>
<gene>
    <name evidence="10" type="ORF">DC3_23060</name>
</gene>
<dbReference type="GO" id="GO:0000156">
    <property type="term" value="F:phosphorelay response regulator activity"/>
    <property type="evidence" value="ECO:0007669"/>
    <property type="project" value="TreeGrafter"/>
</dbReference>
<evidence type="ECO:0000313" key="11">
    <source>
        <dbReference type="Proteomes" id="UP000321306"/>
    </source>
</evidence>
<feature type="domain" description="Response regulatory" evidence="8">
    <location>
        <begin position="6"/>
        <end position="118"/>
    </location>
</feature>
<dbReference type="GO" id="GO:0005829">
    <property type="term" value="C:cytosol"/>
    <property type="evidence" value="ECO:0007669"/>
    <property type="project" value="TreeGrafter"/>
</dbReference>
<evidence type="ECO:0000256" key="2">
    <source>
        <dbReference type="ARBA" id="ARBA00023012"/>
    </source>
</evidence>
<keyword evidence="5" id="KW-0804">Transcription</keyword>
<evidence type="ECO:0000259" key="9">
    <source>
        <dbReference type="PROSITE" id="PS51755"/>
    </source>
</evidence>
<keyword evidence="2" id="KW-0902">Two-component regulatory system</keyword>
<sequence length="229" mass="25889">MTLPGPSTVLLAARPDQMGLRGVLEQAGHLTTWATCFSEALDLFERNRPQLVVVDQALQAGGVRLVEQVRKVSNTPILVLCPTTEVNEIVGGLRAGADDCVPRGVMPEELLARVRAHLRRQRPPVVGEVHFGGWVMDFDAREVRCHGTRVSFSPREFDLLSLLVRHEGKVFSRPELERKFWPEKHSESNVVDVYVGYLRRKMLQHDPHPYIHTLRSRGYVLRLPQSPGH</sequence>
<dbReference type="CDD" id="cd00383">
    <property type="entry name" value="trans_reg_C"/>
    <property type="match status" value="1"/>
</dbReference>
<protein>
    <submittedName>
        <fullName evidence="10">DNA-binding response regulator</fullName>
    </submittedName>
</protein>
<dbReference type="GO" id="GO:0000976">
    <property type="term" value="F:transcription cis-regulatory region binding"/>
    <property type="evidence" value="ECO:0007669"/>
    <property type="project" value="TreeGrafter"/>
</dbReference>
<dbReference type="InterPro" id="IPR036388">
    <property type="entry name" value="WH-like_DNA-bd_sf"/>
</dbReference>
<keyword evidence="1 6" id="KW-0597">Phosphoprotein</keyword>
<dbReference type="SMART" id="SM00862">
    <property type="entry name" value="Trans_reg_C"/>
    <property type="match status" value="1"/>
</dbReference>
<dbReference type="InterPro" id="IPR011006">
    <property type="entry name" value="CheY-like_superfamily"/>
</dbReference>
<evidence type="ECO:0000313" key="10">
    <source>
        <dbReference type="EMBL" id="GEM46671.1"/>
    </source>
</evidence>
<dbReference type="EMBL" id="BJXB01000009">
    <property type="protein sequence ID" value="GEM46671.1"/>
    <property type="molecule type" value="Genomic_DNA"/>
</dbReference>
<dbReference type="Gene3D" id="6.10.250.690">
    <property type="match status" value="1"/>
</dbReference>
<evidence type="ECO:0000256" key="6">
    <source>
        <dbReference type="PROSITE-ProRule" id="PRU00169"/>
    </source>
</evidence>
<dbReference type="SUPFAM" id="SSF46894">
    <property type="entry name" value="C-terminal effector domain of the bipartite response regulators"/>
    <property type="match status" value="1"/>
</dbReference>
<dbReference type="GO" id="GO:0032993">
    <property type="term" value="C:protein-DNA complex"/>
    <property type="evidence" value="ECO:0007669"/>
    <property type="project" value="TreeGrafter"/>
</dbReference>
<evidence type="ECO:0000256" key="7">
    <source>
        <dbReference type="PROSITE-ProRule" id="PRU01091"/>
    </source>
</evidence>
<feature type="DNA-binding region" description="OmpR/PhoB-type" evidence="7">
    <location>
        <begin position="126"/>
        <end position="223"/>
    </location>
</feature>
<dbReference type="Proteomes" id="UP000321306">
    <property type="component" value="Unassembled WGS sequence"/>
</dbReference>
<evidence type="ECO:0000256" key="3">
    <source>
        <dbReference type="ARBA" id="ARBA00023015"/>
    </source>
</evidence>
<feature type="domain" description="OmpR/PhoB-type" evidence="9">
    <location>
        <begin position="126"/>
        <end position="223"/>
    </location>
</feature>
<dbReference type="PANTHER" id="PTHR48111:SF22">
    <property type="entry name" value="REGULATOR OF RPOS"/>
    <property type="match status" value="1"/>
</dbReference>
<dbReference type="PROSITE" id="PS51755">
    <property type="entry name" value="OMPR_PHOB"/>
    <property type="match status" value="1"/>
</dbReference>
<dbReference type="InterPro" id="IPR016032">
    <property type="entry name" value="Sig_transdc_resp-reg_C-effctor"/>
</dbReference>
<evidence type="ECO:0000256" key="1">
    <source>
        <dbReference type="ARBA" id="ARBA00022553"/>
    </source>
</evidence>
<feature type="modified residue" description="4-aspartylphosphate" evidence="6">
    <location>
        <position position="55"/>
    </location>
</feature>
<dbReference type="Gene3D" id="1.10.10.10">
    <property type="entry name" value="Winged helix-like DNA-binding domain superfamily/Winged helix DNA-binding domain"/>
    <property type="match status" value="1"/>
</dbReference>
<dbReference type="Gene3D" id="3.40.50.2300">
    <property type="match status" value="1"/>
</dbReference>
<keyword evidence="4 7" id="KW-0238">DNA-binding</keyword>
<evidence type="ECO:0000259" key="8">
    <source>
        <dbReference type="PROSITE" id="PS50110"/>
    </source>
</evidence>
<dbReference type="InterPro" id="IPR039420">
    <property type="entry name" value="WalR-like"/>
</dbReference>
<reference evidence="10 11" key="1">
    <citation type="submission" date="2019-07" db="EMBL/GenBank/DDBJ databases">
        <title>Whole genome shotgun sequence of Deinococcus cellulosilyticus NBRC 106333.</title>
        <authorList>
            <person name="Hosoyama A."/>
            <person name="Uohara A."/>
            <person name="Ohji S."/>
            <person name="Ichikawa N."/>
        </authorList>
    </citation>
    <scope>NUCLEOTIDE SEQUENCE [LARGE SCALE GENOMIC DNA]</scope>
    <source>
        <strain evidence="10 11">NBRC 106333</strain>
    </source>
</reference>
<dbReference type="AlphaFoldDB" id="A0A511N2N5"/>
<dbReference type="InterPro" id="IPR001867">
    <property type="entry name" value="OmpR/PhoB-type_DNA-bd"/>
</dbReference>
<keyword evidence="11" id="KW-1185">Reference proteome</keyword>
<dbReference type="PANTHER" id="PTHR48111">
    <property type="entry name" value="REGULATOR OF RPOS"/>
    <property type="match status" value="1"/>
</dbReference>
<proteinExistence type="predicted"/>
<dbReference type="Pfam" id="PF00072">
    <property type="entry name" value="Response_reg"/>
    <property type="match status" value="1"/>
</dbReference>
<evidence type="ECO:0000256" key="4">
    <source>
        <dbReference type="ARBA" id="ARBA00023125"/>
    </source>
</evidence>
<dbReference type="PROSITE" id="PS50110">
    <property type="entry name" value="RESPONSE_REGULATORY"/>
    <property type="match status" value="1"/>
</dbReference>
<accession>A0A511N2N5</accession>
<evidence type="ECO:0000256" key="5">
    <source>
        <dbReference type="ARBA" id="ARBA00023163"/>
    </source>
</evidence>
<dbReference type="Pfam" id="PF00486">
    <property type="entry name" value="Trans_reg_C"/>
    <property type="match status" value="1"/>
</dbReference>
<dbReference type="GO" id="GO:0006355">
    <property type="term" value="P:regulation of DNA-templated transcription"/>
    <property type="evidence" value="ECO:0007669"/>
    <property type="project" value="InterPro"/>
</dbReference>
<organism evidence="10 11">
    <name type="scientific">Deinococcus cellulosilyticus (strain DSM 18568 / NBRC 106333 / KACC 11606 / 5516J-15)</name>
    <dbReference type="NCBI Taxonomy" id="1223518"/>
    <lineage>
        <taxon>Bacteria</taxon>
        <taxon>Thermotogati</taxon>
        <taxon>Deinococcota</taxon>
        <taxon>Deinococci</taxon>
        <taxon>Deinococcales</taxon>
        <taxon>Deinococcaceae</taxon>
        <taxon>Deinococcus</taxon>
    </lineage>
</organism>
<dbReference type="SUPFAM" id="SSF52172">
    <property type="entry name" value="CheY-like"/>
    <property type="match status" value="1"/>
</dbReference>
<dbReference type="InterPro" id="IPR001789">
    <property type="entry name" value="Sig_transdc_resp-reg_receiver"/>
</dbReference>
<comment type="caution">
    <text evidence="10">The sequence shown here is derived from an EMBL/GenBank/DDBJ whole genome shotgun (WGS) entry which is preliminary data.</text>
</comment>
<name>A0A511N2N5_DEIC1</name>